<proteinExistence type="predicted"/>
<dbReference type="RefSeq" id="WP_204136786.1">
    <property type="nucleotide sequence ID" value="NZ_CAXOBJ010000025.1"/>
</dbReference>
<organism evidence="1">
    <name type="scientific">Klebsiella pneumoniae</name>
    <dbReference type="NCBI Taxonomy" id="573"/>
    <lineage>
        <taxon>Bacteria</taxon>
        <taxon>Pseudomonadati</taxon>
        <taxon>Pseudomonadota</taxon>
        <taxon>Gammaproteobacteria</taxon>
        <taxon>Enterobacterales</taxon>
        <taxon>Enterobacteriaceae</taxon>
        <taxon>Klebsiella/Raoultella group</taxon>
        <taxon>Klebsiella</taxon>
        <taxon>Klebsiella pneumoniae complex</taxon>
    </lineage>
</organism>
<accession>A0A5P2YB99</accession>
<evidence type="ECO:0000313" key="1">
    <source>
        <dbReference type="EMBL" id="QEV83842.1"/>
    </source>
</evidence>
<name>A0A5P2YB99_KLEPN</name>
<protein>
    <submittedName>
        <fullName evidence="1">Uncharacterized protein</fullName>
    </submittedName>
</protein>
<sequence length="292" mass="34192">MIFFKKGLKRIYQLAPWGIKDRVGFYYTFRCFPNIRNPQTFNEKVLYRKRHACVSDNSYPLLADKYLVRNYVAEKIGEKYLIPLYNKYDNIAELKNDIRNYSRFVLKPNHGAGMVKIIDSIRSNEELADVINTAQKWIETDFSKVLGEKHYSKIKRNFLIEERIGNEGTFLVDYKVHLFKNENDEFFFVLQIIDDRFIGALNRTFYVNDLDVIYSGGHELDTEHKLKLKEAIELSKALISDLEYVRVDWYICDDKLYFGEITLTPAGGIGSGYGNELDLLMGSKWNLKLAPR</sequence>
<dbReference type="Pfam" id="PF14305">
    <property type="entry name" value="ATPgrasp_TupA"/>
    <property type="match status" value="1"/>
</dbReference>
<dbReference type="InterPro" id="IPR029465">
    <property type="entry name" value="ATPgrasp_TupA"/>
</dbReference>
<dbReference type="AlphaFoldDB" id="A0A5P2YB99"/>
<dbReference type="EMBL" id="MK593451">
    <property type="protein sequence ID" value="QEV83842.1"/>
    <property type="molecule type" value="Genomic_DNA"/>
</dbReference>
<reference evidence="1" key="1">
    <citation type="submission" date="2019-03" db="EMBL/GenBank/DDBJ databases">
        <title>Genomic surveillance for hypervirulence and multi-drug resistance in invasive Klebsiella pneumoniae from south and southeast Asia.</title>
        <authorList>
            <person name="Wyres K.L."/>
            <person name="Nguyen T.N.T."/>
            <person name="Lam M.M.C."/>
            <person name="Judd L.M."/>
            <person name="van Vinh Chau N."/>
            <person name="Dance D.A.B."/>
            <person name="Ip M."/>
            <person name="Karkey A."/>
            <person name="Ling C.L."/>
            <person name="Miliya T."/>
            <person name="Newton P.N."/>
            <person name="Nguyen L."/>
            <person name="Sengduangphachanh A."/>
            <person name="Turner P."/>
            <person name="Veeraraghavan B."/>
            <person name="Voong Vinh P."/>
            <person name="Vongsouvath M."/>
            <person name="Thomson N.R."/>
            <person name="Baker S."/>
            <person name="Holt K.E."/>
        </authorList>
    </citation>
    <scope>NUCLEOTIDE SEQUENCE</scope>
    <source>
        <strain evidence="1">030911-40006</strain>
    </source>
</reference>